<feature type="transmembrane region" description="Helical" evidence="6">
    <location>
        <begin position="274"/>
        <end position="292"/>
    </location>
</feature>
<keyword evidence="5 6" id="KW-0472">Membrane</keyword>
<gene>
    <name evidence="9" type="ORF">SEMRO_840_G209390.1</name>
</gene>
<feature type="chain" id="PRO_5040496218" description="VTT domain-containing protein" evidence="7">
    <location>
        <begin position="26"/>
        <end position="348"/>
    </location>
</feature>
<dbReference type="Pfam" id="PF09335">
    <property type="entry name" value="VTT_dom"/>
    <property type="match status" value="1"/>
</dbReference>
<feature type="transmembrane region" description="Helical" evidence="6">
    <location>
        <begin position="312"/>
        <end position="334"/>
    </location>
</feature>
<dbReference type="InterPro" id="IPR032816">
    <property type="entry name" value="VTT_dom"/>
</dbReference>
<proteinExistence type="predicted"/>
<keyword evidence="10" id="KW-1185">Reference proteome</keyword>
<dbReference type="AlphaFoldDB" id="A0A9N8HLP5"/>
<protein>
    <recommendedName>
        <fullName evidence="8">VTT domain-containing protein</fullName>
    </recommendedName>
</protein>
<evidence type="ECO:0000259" key="8">
    <source>
        <dbReference type="Pfam" id="PF09335"/>
    </source>
</evidence>
<name>A0A9N8HLP5_9STRA</name>
<dbReference type="PANTHER" id="PTHR12677">
    <property type="entry name" value="GOLGI APPARATUS MEMBRANE PROTEIN TVP38-RELATED"/>
    <property type="match status" value="1"/>
</dbReference>
<evidence type="ECO:0000256" key="2">
    <source>
        <dbReference type="ARBA" id="ARBA00022475"/>
    </source>
</evidence>
<dbReference type="OrthoDB" id="166803at2759"/>
<evidence type="ECO:0000256" key="6">
    <source>
        <dbReference type="SAM" id="Phobius"/>
    </source>
</evidence>
<dbReference type="Proteomes" id="UP001153069">
    <property type="component" value="Unassembled WGS sequence"/>
</dbReference>
<evidence type="ECO:0000313" key="9">
    <source>
        <dbReference type="EMBL" id="CAB9517212.1"/>
    </source>
</evidence>
<accession>A0A9N8HLP5</accession>
<evidence type="ECO:0000256" key="5">
    <source>
        <dbReference type="ARBA" id="ARBA00023136"/>
    </source>
</evidence>
<keyword evidence="2" id="KW-1003">Cell membrane</keyword>
<keyword evidence="4 6" id="KW-1133">Transmembrane helix</keyword>
<keyword evidence="7" id="KW-0732">Signal</keyword>
<evidence type="ECO:0000313" key="10">
    <source>
        <dbReference type="Proteomes" id="UP001153069"/>
    </source>
</evidence>
<evidence type="ECO:0000256" key="1">
    <source>
        <dbReference type="ARBA" id="ARBA00004651"/>
    </source>
</evidence>
<evidence type="ECO:0000256" key="3">
    <source>
        <dbReference type="ARBA" id="ARBA00022692"/>
    </source>
</evidence>
<feature type="domain" description="VTT" evidence="8">
    <location>
        <begin position="182"/>
        <end position="293"/>
    </location>
</feature>
<keyword evidence="3 6" id="KW-0812">Transmembrane</keyword>
<dbReference type="EMBL" id="CAICTM010000839">
    <property type="protein sequence ID" value="CAB9517212.1"/>
    <property type="molecule type" value="Genomic_DNA"/>
</dbReference>
<evidence type="ECO:0000256" key="4">
    <source>
        <dbReference type="ARBA" id="ARBA00022989"/>
    </source>
</evidence>
<dbReference type="InterPro" id="IPR015414">
    <property type="entry name" value="TMEM64"/>
</dbReference>
<evidence type="ECO:0000256" key="7">
    <source>
        <dbReference type="SAM" id="SignalP"/>
    </source>
</evidence>
<dbReference type="GO" id="GO:0005886">
    <property type="term" value="C:plasma membrane"/>
    <property type="evidence" value="ECO:0007669"/>
    <property type="project" value="UniProtKB-SubCell"/>
</dbReference>
<organism evidence="9 10">
    <name type="scientific">Seminavis robusta</name>
    <dbReference type="NCBI Taxonomy" id="568900"/>
    <lineage>
        <taxon>Eukaryota</taxon>
        <taxon>Sar</taxon>
        <taxon>Stramenopiles</taxon>
        <taxon>Ochrophyta</taxon>
        <taxon>Bacillariophyta</taxon>
        <taxon>Bacillariophyceae</taxon>
        <taxon>Bacillariophycidae</taxon>
        <taxon>Naviculales</taxon>
        <taxon>Naviculaceae</taxon>
        <taxon>Seminavis</taxon>
    </lineage>
</organism>
<feature type="signal peptide" evidence="7">
    <location>
        <begin position="1"/>
        <end position="25"/>
    </location>
</feature>
<dbReference type="PANTHER" id="PTHR12677:SF59">
    <property type="entry name" value="GOLGI APPARATUS MEMBRANE PROTEIN TVP38-RELATED"/>
    <property type="match status" value="1"/>
</dbReference>
<reference evidence="9" key="1">
    <citation type="submission" date="2020-06" db="EMBL/GenBank/DDBJ databases">
        <authorList>
            <consortium name="Plant Systems Biology data submission"/>
        </authorList>
    </citation>
    <scope>NUCLEOTIDE SEQUENCE</scope>
    <source>
        <strain evidence="9">D6</strain>
    </source>
</reference>
<comment type="caution">
    <text evidence="9">The sequence shown here is derived from an EMBL/GenBank/DDBJ whole genome shotgun (WGS) entry which is preliminary data.</text>
</comment>
<sequence>MCPSIARSTMMRFCLLLAIALPAVAKSDSGTTPMFHRPPLSLTRRFFPTRQSALLSLRGGTNAIGDTGTHIHGTIQEDDSFVEEFRGGGAHKTKEPEASTAAAPKLIVSEKVIAGTFALLVASVLLYHNWESVKPFLDKAYIQEHTLTILKDLESNPMSLPIYAGGMALWELVGLSTIPVETAAGMVFGFHRAFLASGVGKLLGASAAFGLGRGLLSSFVQKQLQQNPVWNVVNRSTDVHSPLVVALLMKFSCFPELIKNFGSSCLMHLSYSNFLGATMFHGLTFTLLWTMLGVDAAARLENPNLPANVPLQIVLVLAAMIGLVGSPLLMAWWVRDMRKIAGLEETKE</sequence>
<comment type="subcellular location">
    <subcellularLocation>
        <location evidence="1">Cell membrane</location>
        <topology evidence="1">Multi-pass membrane protein</topology>
    </subcellularLocation>
</comment>